<name>A0A0B5ASS7_9BACL</name>
<dbReference type="Pfam" id="PF21760">
    <property type="entry name" value="SecD_1st"/>
    <property type="match status" value="1"/>
</dbReference>
<dbReference type="InterPro" id="IPR022646">
    <property type="entry name" value="SecD/SecF_CS"/>
</dbReference>
<dbReference type="GO" id="GO:0005886">
    <property type="term" value="C:plasma membrane"/>
    <property type="evidence" value="ECO:0007669"/>
    <property type="project" value="UniProtKB-SubCell"/>
</dbReference>
<feature type="transmembrane region" description="Helical" evidence="12">
    <location>
        <begin position="573"/>
        <end position="590"/>
    </location>
</feature>
<feature type="domain" description="Protein translocase subunit SecDF P1" evidence="15">
    <location>
        <begin position="63"/>
        <end position="121"/>
    </location>
</feature>
<dbReference type="Gene3D" id="3.30.70.3220">
    <property type="match status" value="1"/>
</dbReference>
<dbReference type="GO" id="GO:0006605">
    <property type="term" value="P:protein targeting"/>
    <property type="evidence" value="ECO:0007669"/>
    <property type="project" value="UniProtKB-UniRule"/>
</dbReference>
<dbReference type="PANTHER" id="PTHR30081">
    <property type="entry name" value="PROTEIN-EXPORT MEMBRANE PROTEIN SEC"/>
    <property type="match status" value="1"/>
</dbReference>
<keyword evidence="2 12" id="KW-0813">Transport</keyword>
<sequence>MIKRSRIVAFFLLVILIGGTIGLTSNTILNNIKLGLDLQGGFEVLYEVNPAEEGQEITPDVVSDTAEALDRRVNVLGVSEPVIQVEDGNRIRVQLAGVEDQNQAREILSTEANLTFRDVNDEVKMTGADLVEGGATQTFDPDTNQPIVQVELKDADQFGQITQEILAMAPQNQLVIWLDYEEGDSYEEERTKEDPKFISAPNVSQVLNTDTVTITGNFTLEEANNLADLLSAGSLPVELEEVYSTSVGASFGLMAMDQTIFAGLIGVALIFLFMIAFYRFPGFIGIITLSVYIYLILLIFDWLNGVLTLPGIAALILGVGMAIDANIITYERMKEELRIGRSIRDAWKKASGSSLLTIVDANVTTMLAGIVLFTFGTSSVKGFATMLLISIVTSFITAVFGTRLFMSLWVRSKFLDQRQGWFGVKKSEILEYNEEEEPDSLDLPTKFDRIDFVKVRKKFFVLSALLLVAGLAVLLTFRLNLGIDFTAGTRLEVLSDTPLTNESFAEDLEEAGYEAANVVISGTNQEIGVARYTESLNQDEIAELRTYFTEEYGSDPNISTVNPVIGEELARNALYAVAIASLGIILYVTLRFEWQMATASIVALVHDAFFIIAIFSLTRLEVDITFIAAVLTVIGYSINDTIVTFDRIRENMRKMKRIEKKEELALIVNKSLRQTLGRSVNTVLTVVFVVVALIIFGATSILNFSIALLIGLIAGTYSSVFIAAQLWYVLKKRQLKKKGVLITYKEKKEWTDEPVV</sequence>
<feature type="transmembrane region" description="Helical" evidence="12">
    <location>
        <begin position="309"/>
        <end position="329"/>
    </location>
</feature>
<dbReference type="InterPro" id="IPR055344">
    <property type="entry name" value="SecD_SecF_C_bact"/>
</dbReference>
<feature type="transmembrane region" description="Helical" evidence="12">
    <location>
        <begin position="350"/>
        <end position="375"/>
    </location>
</feature>
<comment type="subcellular location">
    <subcellularLocation>
        <location evidence="1 12">Cell membrane</location>
        <topology evidence="1 12">Multi-pass membrane protein</topology>
    </subcellularLocation>
</comment>
<evidence type="ECO:0000256" key="11">
    <source>
        <dbReference type="ARBA" id="ARBA00061053"/>
    </source>
</evidence>
<comment type="similarity">
    <text evidence="12">Belongs to the SecD/SecF family. SecD subfamily.</text>
</comment>
<dbReference type="GO" id="GO:0043952">
    <property type="term" value="P:protein transport by the Sec complex"/>
    <property type="evidence" value="ECO:0007669"/>
    <property type="project" value="UniProtKB-UniRule"/>
</dbReference>
<evidence type="ECO:0000256" key="2">
    <source>
        <dbReference type="ARBA" id="ARBA00022448"/>
    </source>
</evidence>
<evidence type="ECO:0000256" key="4">
    <source>
        <dbReference type="ARBA" id="ARBA00022692"/>
    </source>
</evidence>
<dbReference type="InterPro" id="IPR022813">
    <property type="entry name" value="SecD/SecF_arch_bac"/>
</dbReference>
<evidence type="ECO:0000256" key="10">
    <source>
        <dbReference type="ARBA" id="ARBA00060856"/>
    </source>
</evidence>
<evidence type="ECO:0000313" key="16">
    <source>
        <dbReference type="EMBL" id="AJD91628.1"/>
    </source>
</evidence>
<keyword evidence="4 12" id="KW-0812">Transmembrane</keyword>
<keyword evidence="3 12" id="KW-1003">Cell membrane</keyword>
<reference evidence="16 17" key="1">
    <citation type="submission" date="2014-08" db="EMBL/GenBank/DDBJ databases">
        <title>Complete genome of a marine bacteria Jeotgalibacillus malaysiensis.</title>
        <authorList>
            <person name="Yaakop A.S."/>
            <person name="Chan K.-G."/>
            <person name="Goh K.M."/>
        </authorList>
    </citation>
    <scope>NUCLEOTIDE SEQUENCE [LARGE SCALE GENOMIC DNA]</scope>
    <source>
        <strain evidence="16 17">D5</strain>
    </source>
</reference>
<dbReference type="HAMAP" id="MF_01463_B">
    <property type="entry name" value="SecD_B"/>
    <property type="match status" value="1"/>
</dbReference>
<dbReference type="AlphaFoldDB" id="A0A0B5ASS7"/>
<dbReference type="InterPro" id="IPR048634">
    <property type="entry name" value="SecD_SecF_C"/>
</dbReference>
<feature type="transmembrane region" description="Helical" evidence="12">
    <location>
        <begin position="459"/>
        <end position="477"/>
    </location>
</feature>
<comment type="function">
    <text evidence="9 12">Part of the Sec protein translocase complex. Interacts with the SecYEG preprotein conducting channel. SecDF uses the proton motive force (PMF) to complete protein translocation after the ATP-dependent function of SecA.</text>
</comment>
<dbReference type="HAMAP" id="MF_01464_B">
    <property type="entry name" value="SecF_B"/>
    <property type="match status" value="1"/>
</dbReference>
<gene>
    <name evidence="12" type="primary">secD</name>
    <name evidence="13" type="synonym">secF</name>
    <name evidence="16" type="ORF">JMA_23110</name>
</gene>
<dbReference type="NCBIfam" id="TIGR00966">
    <property type="entry name" value="transloc_SecF"/>
    <property type="match status" value="1"/>
</dbReference>
<evidence type="ECO:0000313" key="17">
    <source>
        <dbReference type="Proteomes" id="UP000031449"/>
    </source>
</evidence>
<dbReference type="EMBL" id="CP009416">
    <property type="protein sequence ID" value="AJD91628.1"/>
    <property type="molecule type" value="Genomic_DNA"/>
</dbReference>
<feature type="transmembrane region" description="Helical" evidence="12">
    <location>
        <begin position="624"/>
        <end position="645"/>
    </location>
</feature>
<evidence type="ECO:0000256" key="12">
    <source>
        <dbReference type="HAMAP-Rule" id="MF_01463"/>
    </source>
</evidence>
<dbReference type="InterPro" id="IPR048631">
    <property type="entry name" value="SecD_1st"/>
</dbReference>
<dbReference type="GO" id="GO:0015450">
    <property type="term" value="F:protein-transporting ATPase activity"/>
    <property type="evidence" value="ECO:0007669"/>
    <property type="project" value="InterPro"/>
</dbReference>
<keyword evidence="5 12" id="KW-0653">Protein transport</keyword>
<feature type="transmembrane region" description="Helical" evidence="12">
    <location>
        <begin position="260"/>
        <end position="278"/>
    </location>
</feature>
<dbReference type="PRINTS" id="PR01755">
    <property type="entry name" value="SECFTRNLCASE"/>
</dbReference>
<keyword evidence="7 12" id="KW-0811">Translocation</keyword>
<evidence type="ECO:0000256" key="13">
    <source>
        <dbReference type="HAMAP-Rule" id="MF_01464"/>
    </source>
</evidence>
<dbReference type="NCBIfam" id="NF009581">
    <property type="entry name" value="PRK13024.1-1"/>
    <property type="match status" value="1"/>
</dbReference>
<dbReference type="HOGENOM" id="CLU_007894_3_0_9"/>
<feature type="transmembrane region" description="Helical" evidence="12">
    <location>
        <begin position="597"/>
        <end position="618"/>
    </location>
</feature>
<dbReference type="Pfam" id="PF02355">
    <property type="entry name" value="SecD_SecF_C"/>
    <property type="match status" value="2"/>
</dbReference>
<accession>A0A0B5ASS7</accession>
<protein>
    <recommendedName>
        <fullName evidence="12 13">Multifunctional fusion protein</fullName>
    </recommendedName>
    <domain>
        <recommendedName>
            <fullName evidence="12">Protein translocase subunit SecD</fullName>
        </recommendedName>
    </domain>
    <domain>
        <recommendedName>
            <fullName evidence="13">Protein-export membrane protein SecF</fullName>
        </recommendedName>
    </domain>
</protein>
<dbReference type="NCBIfam" id="TIGR00916">
    <property type="entry name" value="2A0604s01"/>
    <property type="match status" value="2"/>
</dbReference>
<dbReference type="PANTHER" id="PTHR30081:SF1">
    <property type="entry name" value="PROTEIN TRANSLOCASE SUBUNIT SECD"/>
    <property type="match status" value="1"/>
</dbReference>
<dbReference type="InterPro" id="IPR022645">
    <property type="entry name" value="SecD/SecF_bac"/>
</dbReference>
<organism evidence="16 17">
    <name type="scientific">Jeotgalibacillus malaysiensis</name>
    <dbReference type="NCBI Taxonomy" id="1508404"/>
    <lineage>
        <taxon>Bacteria</taxon>
        <taxon>Bacillati</taxon>
        <taxon>Bacillota</taxon>
        <taxon>Bacilli</taxon>
        <taxon>Bacillales</taxon>
        <taxon>Caryophanaceae</taxon>
        <taxon>Jeotgalibacillus</taxon>
    </lineage>
</organism>
<comment type="similarity">
    <text evidence="10">In the C-terminal section; belongs to the SecD/SecF family. SecF subfamily.</text>
</comment>
<dbReference type="SUPFAM" id="SSF82866">
    <property type="entry name" value="Multidrug efflux transporter AcrB transmembrane domain"/>
    <property type="match status" value="2"/>
</dbReference>
<dbReference type="FunFam" id="1.20.1640.10:FF:000004">
    <property type="entry name" value="Protein translocase subunit SecD"/>
    <property type="match status" value="1"/>
</dbReference>
<dbReference type="STRING" id="1508404.JMA_23110"/>
<feature type="domain" description="Protein export membrane protein SecD/SecF C-terminal" evidence="14">
    <location>
        <begin position="555"/>
        <end position="732"/>
    </location>
</feature>
<evidence type="ECO:0000256" key="8">
    <source>
        <dbReference type="ARBA" id="ARBA00023136"/>
    </source>
</evidence>
<evidence type="ECO:0000256" key="5">
    <source>
        <dbReference type="ARBA" id="ARBA00022927"/>
    </source>
</evidence>
<evidence type="ECO:0000256" key="3">
    <source>
        <dbReference type="ARBA" id="ARBA00022475"/>
    </source>
</evidence>
<comment type="subunit">
    <text evidence="12">Forms a complex with SecF. Part of the essential Sec protein translocation apparatus which comprises SecA, SecYEG and auxiliary proteins SecDF. Other proteins may also be involved.</text>
</comment>
<comment type="similarity">
    <text evidence="11">In the N-terminal section; belongs to the SecD/SecF family. SecD subfamily.</text>
</comment>
<evidence type="ECO:0000256" key="9">
    <source>
        <dbReference type="ARBA" id="ARBA00059018"/>
    </source>
</evidence>
<comment type="subunit">
    <text evidence="13">Forms a complex with SecD. Part of the essential Sec protein translocation apparatus which comprises SecA, SecYEG and auxiliary proteins SecDF. Other proteins may also be involved.</text>
</comment>
<evidence type="ECO:0000256" key="6">
    <source>
        <dbReference type="ARBA" id="ARBA00022989"/>
    </source>
</evidence>
<dbReference type="GO" id="GO:0065002">
    <property type="term" value="P:intracellular protein transmembrane transport"/>
    <property type="evidence" value="ECO:0007669"/>
    <property type="project" value="UniProtKB-UniRule"/>
</dbReference>
<feature type="transmembrane region" description="Helical" evidence="12">
    <location>
        <begin position="283"/>
        <end position="303"/>
    </location>
</feature>
<evidence type="ECO:0000259" key="15">
    <source>
        <dbReference type="Pfam" id="PF21760"/>
    </source>
</evidence>
<keyword evidence="6 12" id="KW-1133">Transmembrane helix</keyword>
<feature type="transmembrane region" description="Helical" evidence="12">
    <location>
        <begin position="680"/>
        <end position="698"/>
    </location>
</feature>
<evidence type="ECO:0000256" key="7">
    <source>
        <dbReference type="ARBA" id="ARBA00023010"/>
    </source>
</evidence>
<dbReference type="Gene3D" id="1.20.1640.10">
    <property type="entry name" value="Multidrug efflux transporter AcrB transmembrane domain"/>
    <property type="match status" value="2"/>
</dbReference>
<dbReference type="OrthoDB" id="9805019at2"/>
<dbReference type="FunFam" id="1.20.1640.10:FF:000024">
    <property type="entry name" value="Multifunctional fusion protein"/>
    <property type="match status" value="1"/>
</dbReference>
<dbReference type="Proteomes" id="UP000031449">
    <property type="component" value="Chromosome"/>
</dbReference>
<proteinExistence type="inferred from homology"/>
<dbReference type="InterPro" id="IPR005665">
    <property type="entry name" value="SecF_bac"/>
</dbReference>
<keyword evidence="8 12" id="KW-0472">Membrane</keyword>
<feature type="transmembrane region" description="Helical" evidence="12">
    <location>
        <begin position="387"/>
        <end position="410"/>
    </location>
</feature>
<evidence type="ECO:0000259" key="14">
    <source>
        <dbReference type="Pfam" id="PF02355"/>
    </source>
</evidence>
<keyword evidence="17" id="KW-1185">Reference proteome</keyword>
<comment type="similarity">
    <text evidence="13">Belongs to the SecD/SecF family. SecF subfamily.</text>
</comment>
<feature type="transmembrane region" description="Helical" evidence="12">
    <location>
        <begin position="704"/>
        <end position="730"/>
    </location>
</feature>
<dbReference type="NCBIfam" id="TIGR01129">
    <property type="entry name" value="secD"/>
    <property type="match status" value="1"/>
</dbReference>
<comment type="caution">
    <text evidence="12">Lacks conserved residue(s) required for the propagation of feature annotation.</text>
</comment>
<feature type="domain" description="Protein export membrane protein SecD/SecF C-terminal" evidence="14">
    <location>
        <begin position="240"/>
        <end position="402"/>
    </location>
</feature>
<dbReference type="InterPro" id="IPR005791">
    <property type="entry name" value="SecD"/>
</dbReference>
<dbReference type="Pfam" id="PF07549">
    <property type="entry name" value="Sec_GG"/>
    <property type="match status" value="1"/>
</dbReference>
<evidence type="ECO:0000256" key="1">
    <source>
        <dbReference type="ARBA" id="ARBA00004651"/>
    </source>
</evidence>
<dbReference type="KEGG" id="jeo:JMA_23110"/>